<accession>A0A8S3H4T4</accession>
<proteinExistence type="predicted"/>
<sequence>DRAVIAQNYQYKGISFELLLRYLLRFLVQDVIKEETIPYISNLVIFAEQRHLNALKILRRISSSTKLTQKLIENLQFDKFLKTTADALFDNDPTMKRITEEIRRNLAPERSKELPS</sequence>
<name>A0A8S3H4T4_9BILA</name>
<protein>
    <submittedName>
        <fullName evidence="2">Uncharacterized protein</fullName>
    </submittedName>
</protein>
<dbReference type="Proteomes" id="UP000681720">
    <property type="component" value="Unassembled WGS sequence"/>
</dbReference>
<dbReference type="AlphaFoldDB" id="A0A8S3H4T4"/>
<reference evidence="2" key="1">
    <citation type="submission" date="2021-02" db="EMBL/GenBank/DDBJ databases">
        <authorList>
            <person name="Nowell W R."/>
        </authorList>
    </citation>
    <scope>NUCLEOTIDE SEQUENCE</scope>
</reference>
<organism evidence="2 3">
    <name type="scientific">Rotaria magnacalcarata</name>
    <dbReference type="NCBI Taxonomy" id="392030"/>
    <lineage>
        <taxon>Eukaryota</taxon>
        <taxon>Metazoa</taxon>
        <taxon>Spiralia</taxon>
        <taxon>Gnathifera</taxon>
        <taxon>Rotifera</taxon>
        <taxon>Eurotatoria</taxon>
        <taxon>Bdelloidea</taxon>
        <taxon>Philodinida</taxon>
        <taxon>Philodinidae</taxon>
        <taxon>Rotaria</taxon>
    </lineage>
</organism>
<dbReference type="EMBL" id="CAJOBJ010024202">
    <property type="protein sequence ID" value="CAF4233895.1"/>
    <property type="molecule type" value="Genomic_DNA"/>
</dbReference>
<evidence type="ECO:0000313" key="1">
    <source>
        <dbReference type="EMBL" id="CAF4233895.1"/>
    </source>
</evidence>
<feature type="non-terminal residue" evidence="2">
    <location>
        <position position="116"/>
    </location>
</feature>
<evidence type="ECO:0000313" key="2">
    <source>
        <dbReference type="EMBL" id="CAF5177822.1"/>
    </source>
</evidence>
<gene>
    <name evidence="2" type="ORF">BYL167_LOCUS78485</name>
    <name evidence="1" type="ORF">GIL414_LOCUS22966</name>
</gene>
<dbReference type="Proteomes" id="UP000681967">
    <property type="component" value="Unassembled WGS sequence"/>
</dbReference>
<dbReference type="EMBL" id="CAJOBH010288160">
    <property type="protein sequence ID" value="CAF5177822.1"/>
    <property type="molecule type" value="Genomic_DNA"/>
</dbReference>
<feature type="non-terminal residue" evidence="2">
    <location>
        <position position="1"/>
    </location>
</feature>
<evidence type="ECO:0000313" key="3">
    <source>
        <dbReference type="Proteomes" id="UP000681967"/>
    </source>
</evidence>
<comment type="caution">
    <text evidence="2">The sequence shown here is derived from an EMBL/GenBank/DDBJ whole genome shotgun (WGS) entry which is preliminary data.</text>
</comment>